<gene>
    <name evidence="2" type="ORF">VFPPC_18087</name>
</gene>
<evidence type="ECO:0000256" key="1">
    <source>
        <dbReference type="SAM" id="Phobius"/>
    </source>
</evidence>
<proteinExistence type="predicted"/>
<reference evidence="2 3" key="1">
    <citation type="journal article" date="2016" name="PLoS Pathog.">
        <title>Biosynthesis of antibiotic leucinostatins in bio-control fungus Purpureocillium lilacinum and their inhibition on phytophthora revealed by genome mining.</title>
        <authorList>
            <person name="Wang G."/>
            <person name="Liu Z."/>
            <person name="Lin R."/>
            <person name="Li E."/>
            <person name="Mao Z."/>
            <person name="Ling J."/>
            <person name="Yang Y."/>
            <person name="Yin W.B."/>
            <person name="Xie B."/>
        </authorList>
    </citation>
    <scope>NUCLEOTIDE SEQUENCE [LARGE SCALE GENOMIC DNA]</scope>
    <source>
        <strain evidence="2">170</strain>
    </source>
</reference>
<comment type="caution">
    <text evidence="2">The sequence shown here is derived from an EMBL/GenBank/DDBJ whole genome shotgun (WGS) entry which is preliminary data.</text>
</comment>
<keyword evidence="1" id="KW-0472">Membrane</keyword>
<name>A0A219AQT3_METCM</name>
<dbReference type="GeneID" id="33936955"/>
<dbReference type="Proteomes" id="UP000078397">
    <property type="component" value="Unassembled WGS sequence"/>
</dbReference>
<accession>A0A219AQT3</accession>
<keyword evidence="1" id="KW-1133">Transmembrane helix</keyword>
<sequence>MVSHKSSEAMDPSDRFACLISLSYLFHTLSLLFTCRGSFRRFSRGICQHSSGQYDRLESSALRIWNLYVFGTGLVGLSRHLYDLSASALAGGTSRLRVLWFLCHCSATV</sequence>
<keyword evidence="3" id="KW-1185">Reference proteome</keyword>
<dbReference type="AlphaFoldDB" id="A0A219AQT3"/>
<dbReference type="EMBL" id="LSBJ02000007">
    <property type="protein sequence ID" value="OWT42674.1"/>
    <property type="molecule type" value="Genomic_DNA"/>
</dbReference>
<dbReference type="KEGG" id="pchm:VFPPC_18087"/>
<evidence type="ECO:0000313" key="2">
    <source>
        <dbReference type="EMBL" id="OWT42674.1"/>
    </source>
</evidence>
<protein>
    <submittedName>
        <fullName evidence="2">Uncharacterized protein</fullName>
    </submittedName>
</protein>
<evidence type="ECO:0000313" key="3">
    <source>
        <dbReference type="Proteomes" id="UP000078397"/>
    </source>
</evidence>
<dbReference type="RefSeq" id="XP_022285156.1">
    <property type="nucleotide sequence ID" value="XM_022429744.1"/>
</dbReference>
<organism evidence="2 3">
    <name type="scientific">Pochonia chlamydosporia 170</name>
    <dbReference type="NCBI Taxonomy" id="1380566"/>
    <lineage>
        <taxon>Eukaryota</taxon>
        <taxon>Fungi</taxon>
        <taxon>Dikarya</taxon>
        <taxon>Ascomycota</taxon>
        <taxon>Pezizomycotina</taxon>
        <taxon>Sordariomycetes</taxon>
        <taxon>Hypocreomycetidae</taxon>
        <taxon>Hypocreales</taxon>
        <taxon>Clavicipitaceae</taxon>
        <taxon>Pochonia</taxon>
    </lineage>
</organism>
<keyword evidence="1" id="KW-0812">Transmembrane</keyword>
<feature type="transmembrane region" description="Helical" evidence="1">
    <location>
        <begin position="16"/>
        <end position="35"/>
    </location>
</feature>